<reference evidence="1 2" key="1">
    <citation type="submission" date="2019-03" db="EMBL/GenBank/DDBJ databases">
        <title>Single cell metagenomics reveals metabolic interactions within the superorganism composed of flagellate Streblomastix strix and complex community of Bacteroidetes bacteria on its surface.</title>
        <authorList>
            <person name="Treitli S.C."/>
            <person name="Kolisko M."/>
            <person name="Husnik F."/>
            <person name="Keeling P."/>
            <person name="Hampl V."/>
        </authorList>
    </citation>
    <scope>NUCLEOTIDE SEQUENCE [LARGE SCALE GENOMIC DNA]</scope>
    <source>
        <strain evidence="1">ST1C</strain>
    </source>
</reference>
<evidence type="ECO:0000313" key="1">
    <source>
        <dbReference type="EMBL" id="KAA6354055.1"/>
    </source>
</evidence>
<sequence>HIHPQQLIYEGNVTATKFIKTGGLATEILCAIGDTTTLDNKLSRTYTGSGSVRLCVFAASASIGSPFIEFKVYSSYNVVQIIRLQPCYTVKGINTIYGIFTPPTRVTSYYLIDNGANQLFHTHTGTCAAAIYSAYIRLEIVGSITVVVTDQSTYFTNRITEILTQDVVTSVPSGIQIPVNYNFGYG</sequence>
<gene>
    <name evidence="1" type="ORF">EZS28_050418</name>
</gene>
<evidence type="ECO:0000313" key="2">
    <source>
        <dbReference type="Proteomes" id="UP000324800"/>
    </source>
</evidence>
<name>A0A5J4T9G6_9EUKA</name>
<organism evidence="1 2">
    <name type="scientific">Streblomastix strix</name>
    <dbReference type="NCBI Taxonomy" id="222440"/>
    <lineage>
        <taxon>Eukaryota</taxon>
        <taxon>Metamonada</taxon>
        <taxon>Preaxostyla</taxon>
        <taxon>Oxymonadida</taxon>
        <taxon>Streblomastigidae</taxon>
        <taxon>Streblomastix</taxon>
    </lineage>
</organism>
<protein>
    <submittedName>
        <fullName evidence="1">Uncharacterized protein</fullName>
    </submittedName>
</protein>
<dbReference type="Proteomes" id="UP000324800">
    <property type="component" value="Unassembled WGS sequence"/>
</dbReference>
<accession>A0A5J4T9G6</accession>
<dbReference type="EMBL" id="SNRW01036986">
    <property type="protein sequence ID" value="KAA6354055.1"/>
    <property type="molecule type" value="Genomic_DNA"/>
</dbReference>
<dbReference type="AlphaFoldDB" id="A0A5J4T9G6"/>
<comment type="caution">
    <text evidence="1">The sequence shown here is derived from an EMBL/GenBank/DDBJ whole genome shotgun (WGS) entry which is preliminary data.</text>
</comment>
<proteinExistence type="predicted"/>
<feature type="non-terminal residue" evidence="1">
    <location>
        <position position="1"/>
    </location>
</feature>